<reference evidence="8 9" key="1">
    <citation type="journal article" date="2019" name="Nat. Med.">
        <title>A library of human gut bacterial isolates paired with longitudinal multiomics data enables mechanistic microbiome research.</title>
        <authorList>
            <person name="Poyet M."/>
            <person name="Groussin M."/>
            <person name="Gibbons S.M."/>
            <person name="Avila-Pacheco J."/>
            <person name="Jiang X."/>
            <person name="Kearney S.M."/>
            <person name="Perrotta A.R."/>
            <person name="Berdy B."/>
            <person name="Zhao S."/>
            <person name="Lieberman T.D."/>
            <person name="Swanson P.K."/>
            <person name="Smith M."/>
            <person name="Roesemann S."/>
            <person name="Alexander J.E."/>
            <person name="Rich S.A."/>
            <person name="Livny J."/>
            <person name="Vlamakis H."/>
            <person name="Clish C."/>
            <person name="Bullock K."/>
            <person name="Deik A."/>
            <person name="Scott J."/>
            <person name="Pierce K.A."/>
            <person name="Xavier R.J."/>
            <person name="Alm E.J."/>
        </authorList>
    </citation>
    <scope>NUCLEOTIDE SEQUENCE [LARGE SCALE GENOMIC DNA]</scope>
    <source>
        <strain evidence="7 9">BIOML-A105</strain>
        <strain evidence="6 8">BIOML-A190</strain>
    </source>
</reference>
<organism evidence="6 8">
    <name type="scientific">Bifidobacterium adolescentis</name>
    <dbReference type="NCBI Taxonomy" id="1680"/>
    <lineage>
        <taxon>Bacteria</taxon>
        <taxon>Bacillati</taxon>
        <taxon>Actinomycetota</taxon>
        <taxon>Actinomycetes</taxon>
        <taxon>Bifidobacteriales</taxon>
        <taxon>Bifidobacteriaceae</taxon>
        <taxon>Bifidobacterium</taxon>
    </lineage>
</organism>
<dbReference type="InterPro" id="IPR012893">
    <property type="entry name" value="HipA-like_C"/>
</dbReference>
<evidence type="ECO:0000259" key="4">
    <source>
        <dbReference type="Pfam" id="PF07804"/>
    </source>
</evidence>
<dbReference type="InterPro" id="IPR017508">
    <property type="entry name" value="HipA_N1"/>
</dbReference>
<keyword evidence="3" id="KW-0418">Kinase</keyword>
<comment type="caution">
    <text evidence="6">The sequence shown here is derived from an EMBL/GenBank/DDBJ whole genome shotgun (WGS) entry which is preliminary data.</text>
</comment>
<gene>
    <name evidence="7" type="ORF">GA629_08850</name>
    <name evidence="6" type="ORF">GA752_08705</name>
</gene>
<dbReference type="Proteomes" id="UP000470200">
    <property type="component" value="Unassembled WGS sequence"/>
</dbReference>
<dbReference type="GO" id="GO:0005829">
    <property type="term" value="C:cytosol"/>
    <property type="evidence" value="ECO:0007669"/>
    <property type="project" value="TreeGrafter"/>
</dbReference>
<dbReference type="Proteomes" id="UP000437631">
    <property type="component" value="Unassembled WGS sequence"/>
</dbReference>
<feature type="domain" description="HipA N-terminal subdomain 1" evidence="5">
    <location>
        <begin position="4"/>
        <end position="87"/>
    </location>
</feature>
<dbReference type="EMBL" id="WDIP01000010">
    <property type="protein sequence ID" value="KAB5883460.1"/>
    <property type="molecule type" value="Genomic_DNA"/>
</dbReference>
<feature type="domain" description="HipA-like C-terminal" evidence="4">
    <location>
        <begin position="140"/>
        <end position="363"/>
    </location>
</feature>
<accession>A0A6A2R877</accession>
<comment type="similarity">
    <text evidence="1">Belongs to the HipA Ser/Thr kinase family.</text>
</comment>
<evidence type="ECO:0000256" key="3">
    <source>
        <dbReference type="ARBA" id="ARBA00022777"/>
    </source>
</evidence>
<name>A0A6A2R877_BIFAD</name>
<dbReference type="PANTHER" id="PTHR37419:SF1">
    <property type="entry name" value="SERINE_THREONINE-PROTEIN KINASE TOXIN HIPA"/>
    <property type="match status" value="1"/>
</dbReference>
<evidence type="ECO:0000313" key="7">
    <source>
        <dbReference type="EMBL" id="KAB5883460.1"/>
    </source>
</evidence>
<dbReference type="RefSeq" id="WP_151906910.1">
    <property type="nucleotide sequence ID" value="NZ_CAXSWS010000001.1"/>
</dbReference>
<dbReference type="InterPro" id="IPR052028">
    <property type="entry name" value="HipA_Ser/Thr_kinase"/>
</dbReference>
<dbReference type="Pfam" id="PF13657">
    <property type="entry name" value="Couple_hipA"/>
    <property type="match status" value="1"/>
</dbReference>
<dbReference type="NCBIfam" id="TIGR03071">
    <property type="entry name" value="couple_hipA"/>
    <property type="match status" value="1"/>
</dbReference>
<proteinExistence type="inferred from homology"/>
<dbReference type="PANTHER" id="PTHR37419">
    <property type="entry name" value="SERINE/THREONINE-PROTEIN KINASE TOXIN HIPA"/>
    <property type="match status" value="1"/>
</dbReference>
<evidence type="ECO:0000313" key="9">
    <source>
        <dbReference type="Proteomes" id="UP000470200"/>
    </source>
</evidence>
<dbReference type="AlphaFoldDB" id="A0A6A2R877"/>
<keyword evidence="2" id="KW-0808">Transferase</keyword>
<dbReference type="GO" id="GO:0004674">
    <property type="term" value="F:protein serine/threonine kinase activity"/>
    <property type="evidence" value="ECO:0007669"/>
    <property type="project" value="TreeGrafter"/>
</dbReference>
<evidence type="ECO:0000256" key="1">
    <source>
        <dbReference type="ARBA" id="ARBA00010164"/>
    </source>
</evidence>
<evidence type="ECO:0000313" key="8">
    <source>
        <dbReference type="Proteomes" id="UP000437631"/>
    </source>
</evidence>
<protein>
    <submittedName>
        <fullName evidence="6">Type II toxin-antitoxin system HipA family toxin</fullName>
    </submittedName>
</protein>
<evidence type="ECO:0000259" key="5">
    <source>
        <dbReference type="Pfam" id="PF13657"/>
    </source>
</evidence>
<sequence length="441" mass="48383">MRNLHVWSDSTHIGVFSQRSGGSPVRFEYDDAKGAPISLSLPRTGAYSDIAPKAFLENLLPESRKARWRMADRLGVDSVDTFDLLAGVDVTGGLVFTPSAEEPSVQGEARPLDDDELAAQIIQTRAAGSAWFARTEHCRFSLAGGQPKFTLANHNGTWLWPNIAIPSTHIIKPAVADCPGSDRVEDAVMELGELCGLQAAPHGMIEPRAGVSAYIVERFDRKVENGRIRRLHCEDIAQAMGCMPDGKYDIDAVSCIRFLHRFDPTDGLGYEFVRRLAFNVSSADSDSHGKNYSLMLEPDGIRFSPMYDMSATRTWVGMDQDLAMRINDKEFAEWVEPSDWAALAADSGLDGDKVVAIARNMAGLVLDHTDEVASMVPEAQRDAMTKALVKVNESIEPTHDAPELARSVAATSNGYGSVAGAVWVRPHTRNGYDVRGYWRSR</sequence>
<dbReference type="EMBL" id="WDLT01000012">
    <property type="protein sequence ID" value="KAB5744301.1"/>
    <property type="molecule type" value="Genomic_DNA"/>
</dbReference>
<dbReference type="Pfam" id="PF07804">
    <property type="entry name" value="HipA_C"/>
    <property type="match status" value="1"/>
</dbReference>
<evidence type="ECO:0000313" key="6">
    <source>
        <dbReference type="EMBL" id="KAB5744301.1"/>
    </source>
</evidence>
<evidence type="ECO:0000256" key="2">
    <source>
        <dbReference type="ARBA" id="ARBA00022679"/>
    </source>
</evidence>